<dbReference type="InterPro" id="IPR004117">
    <property type="entry name" value="7tm6_olfct_rcpt"/>
</dbReference>
<keyword evidence="5" id="KW-0552">Olfaction</keyword>
<keyword evidence="3" id="KW-0716">Sensory transduction</keyword>
<evidence type="ECO:0000256" key="1">
    <source>
        <dbReference type="ARBA" id="ARBA00004651"/>
    </source>
</evidence>
<keyword evidence="12" id="KW-1185">Reference proteome</keyword>
<name>A0ABN8J1R3_9NEOP</name>
<evidence type="ECO:0000313" key="12">
    <source>
        <dbReference type="Proteomes" id="UP000837857"/>
    </source>
</evidence>
<keyword evidence="9" id="KW-0807">Transducer</keyword>
<reference evidence="11" key="1">
    <citation type="submission" date="2022-03" db="EMBL/GenBank/DDBJ databases">
        <authorList>
            <person name="Martin H S."/>
        </authorList>
    </citation>
    <scope>NUCLEOTIDE SEQUENCE</scope>
</reference>
<comment type="subcellular location">
    <subcellularLocation>
        <location evidence="1">Cell membrane</location>
        <topology evidence="1">Multi-pass membrane protein</topology>
    </subcellularLocation>
</comment>
<sequence length="168" mass="18908">MFKDERFKRKYAERLRNLINQHRFILNNTLELRNILSGPMLCQLAVSTILICSIAYQVILSISVNLTKCLMSLFYLGYNMTILYVLCSCAEEVTIQNEGIGTALYCSGWERGLATIPGVRSSLLLILTRANKPLVLTAGGMYDLSLASYANLVKTSYSALTVLLRFRH</sequence>
<organism evidence="11 12">
    <name type="scientific">Iphiclides podalirius</name>
    <name type="common">scarce swallowtail</name>
    <dbReference type="NCBI Taxonomy" id="110791"/>
    <lineage>
        <taxon>Eukaryota</taxon>
        <taxon>Metazoa</taxon>
        <taxon>Ecdysozoa</taxon>
        <taxon>Arthropoda</taxon>
        <taxon>Hexapoda</taxon>
        <taxon>Insecta</taxon>
        <taxon>Pterygota</taxon>
        <taxon>Neoptera</taxon>
        <taxon>Endopterygota</taxon>
        <taxon>Lepidoptera</taxon>
        <taxon>Glossata</taxon>
        <taxon>Ditrysia</taxon>
        <taxon>Papilionoidea</taxon>
        <taxon>Papilionidae</taxon>
        <taxon>Papilioninae</taxon>
        <taxon>Iphiclides</taxon>
    </lineage>
</organism>
<keyword evidence="6 10" id="KW-1133">Transmembrane helix</keyword>
<gene>
    <name evidence="11" type="ORF">IPOD504_LOCUS15195</name>
</gene>
<evidence type="ECO:0000256" key="5">
    <source>
        <dbReference type="ARBA" id="ARBA00022725"/>
    </source>
</evidence>
<evidence type="ECO:0000256" key="4">
    <source>
        <dbReference type="ARBA" id="ARBA00022692"/>
    </source>
</evidence>
<dbReference type="PANTHER" id="PTHR21137:SF35">
    <property type="entry name" value="ODORANT RECEPTOR 19A-RELATED"/>
    <property type="match status" value="1"/>
</dbReference>
<dbReference type="Proteomes" id="UP000837857">
    <property type="component" value="Chromosome 6"/>
</dbReference>
<evidence type="ECO:0000256" key="8">
    <source>
        <dbReference type="ARBA" id="ARBA00023170"/>
    </source>
</evidence>
<evidence type="ECO:0000256" key="6">
    <source>
        <dbReference type="ARBA" id="ARBA00022989"/>
    </source>
</evidence>
<accession>A0ABN8J1R3</accession>
<keyword evidence="2" id="KW-1003">Cell membrane</keyword>
<protein>
    <recommendedName>
        <fullName evidence="13">Odorant receptor</fullName>
    </recommendedName>
</protein>
<evidence type="ECO:0000256" key="9">
    <source>
        <dbReference type="ARBA" id="ARBA00023224"/>
    </source>
</evidence>
<dbReference type="EMBL" id="OW152818">
    <property type="protein sequence ID" value="CAH2071614.1"/>
    <property type="molecule type" value="Genomic_DNA"/>
</dbReference>
<keyword evidence="8" id="KW-0675">Receptor</keyword>
<proteinExistence type="predicted"/>
<keyword evidence="4 10" id="KW-0812">Transmembrane</keyword>
<keyword evidence="7 10" id="KW-0472">Membrane</keyword>
<feature type="non-terminal residue" evidence="11">
    <location>
        <position position="168"/>
    </location>
</feature>
<evidence type="ECO:0000256" key="2">
    <source>
        <dbReference type="ARBA" id="ARBA00022475"/>
    </source>
</evidence>
<evidence type="ECO:0008006" key="13">
    <source>
        <dbReference type="Google" id="ProtNLM"/>
    </source>
</evidence>
<evidence type="ECO:0000256" key="7">
    <source>
        <dbReference type="ARBA" id="ARBA00023136"/>
    </source>
</evidence>
<dbReference type="Pfam" id="PF02949">
    <property type="entry name" value="7tm_6"/>
    <property type="match status" value="1"/>
</dbReference>
<feature type="transmembrane region" description="Helical" evidence="10">
    <location>
        <begin position="41"/>
        <end position="64"/>
    </location>
</feature>
<dbReference type="PANTHER" id="PTHR21137">
    <property type="entry name" value="ODORANT RECEPTOR"/>
    <property type="match status" value="1"/>
</dbReference>
<evidence type="ECO:0000313" key="11">
    <source>
        <dbReference type="EMBL" id="CAH2071614.1"/>
    </source>
</evidence>
<evidence type="ECO:0000256" key="3">
    <source>
        <dbReference type="ARBA" id="ARBA00022606"/>
    </source>
</evidence>
<evidence type="ECO:0000256" key="10">
    <source>
        <dbReference type="SAM" id="Phobius"/>
    </source>
</evidence>